<dbReference type="GO" id="GO:0016787">
    <property type="term" value="F:hydrolase activity"/>
    <property type="evidence" value="ECO:0007669"/>
    <property type="project" value="UniProtKB-KW"/>
</dbReference>
<dbReference type="Gene3D" id="3.10.129.10">
    <property type="entry name" value="Hotdog Thioesterase"/>
    <property type="match status" value="1"/>
</dbReference>
<protein>
    <submittedName>
        <fullName evidence="3">Thioesterase family protein</fullName>
        <ecNumber evidence="3">3.1.2.-</ecNumber>
    </submittedName>
</protein>
<dbReference type="PANTHER" id="PTHR31793">
    <property type="entry name" value="4-HYDROXYBENZOYL-COA THIOESTERASE FAMILY MEMBER"/>
    <property type="match status" value="1"/>
</dbReference>
<dbReference type="Pfam" id="PF13279">
    <property type="entry name" value="4HBT_2"/>
    <property type="match status" value="1"/>
</dbReference>
<accession>A0ABT8SKG9</accession>
<dbReference type="EMBL" id="JAUKTR010000001">
    <property type="protein sequence ID" value="MDO1558484.1"/>
    <property type="molecule type" value="Genomic_DNA"/>
</dbReference>
<dbReference type="PANTHER" id="PTHR31793:SF27">
    <property type="entry name" value="NOVEL THIOESTERASE SUPERFAMILY DOMAIN AND SAPOSIN A-TYPE DOMAIN CONTAINING PROTEIN (0610012H03RIK)"/>
    <property type="match status" value="1"/>
</dbReference>
<dbReference type="Proteomes" id="UP001169063">
    <property type="component" value="Unassembled WGS sequence"/>
</dbReference>
<organism evidence="3 4">
    <name type="scientific">Peiella sedimenti</name>
    <dbReference type="NCBI Taxonomy" id="3061083"/>
    <lineage>
        <taxon>Bacteria</taxon>
        <taxon>Pseudomonadati</taxon>
        <taxon>Pseudomonadota</taxon>
        <taxon>Alphaproteobacteria</taxon>
        <taxon>Caulobacterales</taxon>
        <taxon>Caulobacteraceae</taxon>
        <taxon>Peiella</taxon>
    </lineage>
</organism>
<comment type="similarity">
    <text evidence="1">Belongs to the 4-hydroxybenzoyl-CoA thioesterase family.</text>
</comment>
<comment type="caution">
    <text evidence="3">The sequence shown here is derived from an EMBL/GenBank/DDBJ whole genome shotgun (WGS) entry which is preliminary data.</text>
</comment>
<dbReference type="InterPro" id="IPR029069">
    <property type="entry name" value="HotDog_dom_sf"/>
</dbReference>
<evidence type="ECO:0000313" key="4">
    <source>
        <dbReference type="Proteomes" id="UP001169063"/>
    </source>
</evidence>
<dbReference type="RefSeq" id="WP_302108895.1">
    <property type="nucleotide sequence ID" value="NZ_JAUKTR010000001.1"/>
</dbReference>
<dbReference type="EC" id="3.1.2.-" evidence="3"/>
<evidence type="ECO:0000256" key="1">
    <source>
        <dbReference type="ARBA" id="ARBA00005953"/>
    </source>
</evidence>
<dbReference type="CDD" id="cd00586">
    <property type="entry name" value="4HBT"/>
    <property type="match status" value="1"/>
</dbReference>
<evidence type="ECO:0000313" key="3">
    <source>
        <dbReference type="EMBL" id="MDO1558484.1"/>
    </source>
</evidence>
<keyword evidence="2 3" id="KW-0378">Hydrolase</keyword>
<gene>
    <name evidence="3" type="ORF">Q0812_03470</name>
</gene>
<dbReference type="SUPFAM" id="SSF54637">
    <property type="entry name" value="Thioesterase/thiol ester dehydrase-isomerase"/>
    <property type="match status" value="1"/>
</dbReference>
<proteinExistence type="inferred from homology"/>
<sequence>MDRPDRSAFALFRPADTRWMDNDAYGHLNNVVYYGLFDTSVNAHLIEAGVLDQMGSEVFGVVAETGCRYFGSVGFPDRLEVGLAVERLGRSSATYRLGVFRQGDDLVAAAGRFVHVYVDRQTRRPAEVPAAVRALLEPLVRA</sequence>
<dbReference type="InterPro" id="IPR050563">
    <property type="entry name" value="4-hydroxybenzoyl-CoA_TE"/>
</dbReference>
<evidence type="ECO:0000256" key="2">
    <source>
        <dbReference type="ARBA" id="ARBA00022801"/>
    </source>
</evidence>
<reference evidence="3" key="1">
    <citation type="submission" date="2023-07" db="EMBL/GenBank/DDBJ databases">
        <title>Brevundimonas soil sp. nov., isolated from the soil of chemical plant.</title>
        <authorList>
            <person name="Wu N."/>
        </authorList>
    </citation>
    <scope>NUCLEOTIDE SEQUENCE</scope>
    <source>
        <strain evidence="3">XZ-24</strain>
    </source>
</reference>
<name>A0ABT8SKG9_9CAUL</name>
<keyword evidence="4" id="KW-1185">Reference proteome</keyword>